<gene>
    <name evidence="4" type="ORF">g.7430</name>
</gene>
<dbReference type="AlphaFoldDB" id="A0A1D2A0L6"/>
<dbReference type="InterPro" id="IPR003323">
    <property type="entry name" value="OTU_dom"/>
</dbReference>
<evidence type="ECO:0000313" key="4">
    <source>
        <dbReference type="EMBL" id="JAT72717.1"/>
    </source>
</evidence>
<evidence type="ECO:0000259" key="3">
    <source>
        <dbReference type="PROSITE" id="PS50802"/>
    </source>
</evidence>
<dbReference type="Pfam" id="PF02338">
    <property type="entry name" value="OTU"/>
    <property type="match status" value="1"/>
</dbReference>
<dbReference type="EMBL" id="GDKF01005905">
    <property type="protein sequence ID" value="JAT72717.1"/>
    <property type="molecule type" value="Transcribed_RNA"/>
</dbReference>
<feature type="region of interest" description="Disordered" evidence="2">
    <location>
        <begin position="197"/>
        <end position="249"/>
    </location>
</feature>
<dbReference type="Gene3D" id="3.90.70.80">
    <property type="match status" value="1"/>
</dbReference>
<dbReference type="SUPFAM" id="SSF54001">
    <property type="entry name" value="Cysteine proteinases"/>
    <property type="match status" value="1"/>
</dbReference>
<organism evidence="4">
    <name type="scientific">Auxenochlorella protothecoides</name>
    <name type="common">Green microalga</name>
    <name type="synonym">Chlorella protothecoides</name>
    <dbReference type="NCBI Taxonomy" id="3075"/>
    <lineage>
        <taxon>Eukaryota</taxon>
        <taxon>Viridiplantae</taxon>
        <taxon>Chlorophyta</taxon>
        <taxon>core chlorophytes</taxon>
        <taxon>Trebouxiophyceae</taxon>
        <taxon>Chlorellales</taxon>
        <taxon>Chlorellaceae</taxon>
        <taxon>Auxenochlorella</taxon>
    </lineage>
</organism>
<evidence type="ECO:0000256" key="1">
    <source>
        <dbReference type="ARBA" id="ARBA00010407"/>
    </source>
</evidence>
<sequence>MGRRSNARAKASKSPQQSKRIPDRKQKGQGKSRFHCDELEKALRDVGLRIQEVQADGNCFFRSLSVQLHGHEDEHAELRSQVVQHLRDNQEVYEPFIEDERAWVDYCERMSQDAEWAGHPELHAASKVLRRNIRVYQAEQPAWQLTTWGEGEASGPALRLSYHDGNHYNSVTDSDQVGSGAAEPEAAADNFEHDEAVGPCVAGSAGDLHGATSAKPAPVPRGRKAKKQAKARPLQGGRHARLSPGGAGREGTVRIALEVGDGDGRVKLRLMWTEDSGAVPIGKAARVGCPCGSGKKGKACCRGRVQPPRIVASRDFNENLHHALQTLEI</sequence>
<proteinExistence type="inferred from homology"/>
<dbReference type="GO" id="GO:0004843">
    <property type="term" value="F:cysteine-type deubiquitinase activity"/>
    <property type="evidence" value="ECO:0007669"/>
    <property type="project" value="TreeGrafter"/>
</dbReference>
<feature type="compositionally biased region" description="Basic residues" evidence="2">
    <location>
        <begin position="1"/>
        <end position="11"/>
    </location>
</feature>
<dbReference type="PANTHER" id="PTHR12419:SF7">
    <property type="entry name" value="OTU DOMAIN-CONTAINING PROTEIN 3"/>
    <property type="match status" value="1"/>
</dbReference>
<name>A0A1D2A0L6_AUXPR</name>
<comment type="similarity">
    <text evidence="1">Belongs to the peptidase C85 family.</text>
</comment>
<dbReference type="CDD" id="cd22771">
    <property type="entry name" value="OTU_plant_OTU7-like"/>
    <property type="match status" value="1"/>
</dbReference>
<dbReference type="PANTHER" id="PTHR12419">
    <property type="entry name" value="OTU DOMAIN CONTAINING PROTEIN"/>
    <property type="match status" value="1"/>
</dbReference>
<protein>
    <recommendedName>
        <fullName evidence="3">OTU domain-containing protein</fullName>
    </recommendedName>
</protein>
<feature type="compositionally biased region" description="Basic residues" evidence="2">
    <location>
        <begin position="221"/>
        <end position="230"/>
    </location>
</feature>
<dbReference type="PROSITE" id="PS50802">
    <property type="entry name" value="OTU"/>
    <property type="match status" value="1"/>
</dbReference>
<dbReference type="InterPro" id="IPR038765">
    <property type="entry name" value="Papain-like_cys_pep_sf"/>
</dbReference>
<reference evidence="4" key="1">
    <citation type="submission" date="2015-08" db="EMBL/GenBank/DDBJ databases">
        <authorList>
            <person name="Babu N.S."/>
            <person name="Beckwith C.J."/>
            <person name="Beseler K.G."/>
            <person name="Brison A."/>
            <person name="Carone J.V."/>
            <person name="Caskin T.P."/>
            <person name="Diamond M."/>
            <person name="Durham M.E."/>
            <person name="Foxe J.M."/>
            <person name="Go M."/>
            <person name="Henderson B.A."/>
            <person name="Jones I.B."/>
            <person name="McGettigan J.A."/>
            <person name="Micheletti S.J."/>
            <person name="Nasrallah M.E."/>
            <person name="Ortiz D."/>
            <person name="Piller C.R."/>
            <person name="Privatt S.R."/>
            <person name="Schneider S.L."/>
            <person name="Sharp S."/>
            <person name="Smith T.C."/>
            <person name="Stanton J.D."/>
            <person name="Ullery H.E."/>
            <person name="Wilson R.J."/>
            <person name="Serrano M.G."/>
            <person name="Buck G."/>
            <person name="Lee V."/>
            <person name="Wang Y."/>
            <person name="Carvalho R."/>
            <person name="Voegtly L."/>
            <person name="Shi R."/>
            <person name="Duckworth R."/>
            <person name="Johnson A."/>
            <person name="Loviza R."/>
            <person name="Walstead R."/>
            <person name="Shah Z."/>
            <person name="Kiflezghi M."/>
            <person name="Wade K."/>
            <person name="Ball S.L."/>
            <person name="Bradley K.W."/>
            <person name="Asai D.J."/>
            <person name="Bowman C.A."/>
            <person name="Russell D.A."/>
            <person name="Pope W.H."/>
            <person name="Jacobs-Sera D."/>
            <person name="Hendrix R.W."/>
            <person name="Hatfull G.F."/>
        </authorList>
    </citation>
    <scope>NUCLEOTIDE SEQUENCE</scope>
</reference>
<feature type="domain" description="OTU" evidence="3">
    <location>
        <begin position="48"/>
        <end position="174"/>
    </location>
</feature>
<accession>A0A1D2A0L6</accession>
<feature type="region of interest" description="Disordered" evidence="2">
    <location>
        <begin position="1"/>
        <end position="33"/>
    </location>
</feature>
<dbReference type="GO" id="GO:0016579">
    <property type="term" value="P:protein deubiquitination"/>
    <property type="evidence" value="ECO:0007669"/>
    <property type="project" value="TreeGrafter"/>
</dbReference>
<dbReference type="InterPro" id="IPR050704">
    <property type="entry name" value="Peptidase_C85-like"/>
</dbReference>
<evidence type="ECO:0000256" key="2">
    <source>
        <dbReference type="SAM" id="MobiDB-lite"/>
    </source>
</evidence>